<evidence type="ECO:0000256" key="5">
    <source>
        <dbReference type="ARBA" id="ARBA00007823"/>
    </source>
</evidence>
<evidence type="ECO:0000313" key="27">
    <source>
        <dbReference type="RefSeq" id="XP_019639677.1"/>
    </source>
</evidence>
<dbReference type="SUPFAM" id="SSF56281">
    <property type="entry name" value="Metallo-hydrolase/oxidoreductase"/>
    <property type="match status" value="2"/>
</dbReference>
<comment type="subunit">
    <text evidence="23">Homodimer. Interacts with PTCD1.</text>
</comment>
<evidence type="ECO:0000256" key="14">
    <source>
        <dbReference type="ARBA" id="ARBA00022833"/>
    </source>
</evidence>
<keyword evidence="13" id="KW-0378">Hydrolase</keyword>
<accession>A0A6P5A8N3</accession>
<dbReference type="GO" id="GO:0042645">
    <property type="term" value="C:mitochondrial nucleoid"/>
    <property type="evidence" value="ECO:0007669"/>
    <property type="project" value="UniProtKB-ARBA"/>
</dbReference>
<evidence type="ECO:0000256" key="8">
    <source>
        <dbReference type="ARBA" id="ARBA00022553"/>
    </source>
</evidence>
<dbReference type="Pfam" id="PF13691">
    <property type="entry name" value="Lactamase_B_4"/>
    <property type="match status" value="1"/>
</dbReference>
<evidence type="ECO:0000256" key="6">
    <source>
        <dbReference type="ARBA" id="ARBA00012477"/>
    </source>
</evidence>
<evidence type="ECO:0000256" key="18">
    <source>
        <dbReference type="ARBA" id="ARBA00030689"/>
    </source>
</evidence>
<evidence type="ECO:0000313" key="26">
    <source>
        <dbReference type="Proteomes" id="UP000515135"/>
    </source>
</evidence>
<dbReference type="PANTHER" id="PTHR12553">
    <property type="entry name" value="ZINC PHOSPHODIESTERASE ELAC PROTEIN 2"/>
    <property type="match status" value="1"/>
</dbReference>
<evidence type="ECO:0000256" key="24">
    <source>
        <dbReference type="SAM" id="MobiDB-lite"/>
    </source>
</evidence>
<gene>
    <name evidence="27" type="primary">LOC109481535</name>
</gene>
<dbReference type="AlphaFoldDB" id="A0A6P5A8N3"/>
<dbReference type="FunFam" id="3.60.15.10:FF:000014">
    <property type="entry name" value="Zinc phosphodiesterase ELAC protein 2"/>
    <property type="match status" value="1"/>
</dbReference>
<dbReference type="InterPro" id="IPR047151">
    <property type="entry name" value="RNZ2-like"/>
</dbReference>
<evidence type="ECO:0000256" key="11">
    <source>
        <dbReference type="ARBA" id="ARBA00022723"/>
    </source>
</evidence>
<evidence type="ECO:0000256" key="10">
    <source>
        <dbReference type="ARBA" id="ARBA00022722"/>
    </source>
</evidence>
<feature type="domain" description="tRNase Z endonuclease" evidence="25">
    <location>
        <begin position="93"/>
        <end position="152"/>
    </location>
</feature>
<dbReference type="PANTHER" id="PTHR12553:SF49">
    <property type="entry name" value="ZINC PHOSPHODIESTERASE ELAC PROTEIN 2"/>
    <property type="match status" value="1"/>
</dbReference>
<evidence type="ECO:0000256" key="17">
    <source>
        <dbReference type="ARBA" id="ARBA00023242"/>
    </source>
</evidence>
<evidence type="ECO:0000256" key="16">
    <source>
        <dbReference type="ARBA" id="ARBA00023128"/>
    </source>
</evidence>
<dbReference type="GO" id="GO:0046872">
    <property type="term" value="F:metal ion binding"/>
    <property type="evidence" value="ECO:0007669"/>
    <property type="project" value="UniProtKB-KW"/>
</dbReference>
<dbReference type="OrthoDB" id="527344at2759"/>
<keyword evidence="12" id="KW-0255">Endonuclease</keyword>
<evidence type="ECO:0000256" key="15">
    <source>
        <dbReference type="ARBA" id="ARBA00022946"/>
    </source>
</evidence>
<reference evidence="27" key="1">
    <citation type="submission" date="2025-08" db="UniProtKB">
        <authorList>
            <consortium name="RefSeq"/>
        </authorList>
    </citation>
    <scope>IDENTIFICATION</scope>
    <source>
        <tissue evidence="27">Gonad</tissue>
    </source>
</reference>
<dbReference type="GO" id="GO:0042781">
    <property type="term" value="F:3'-tRNA processing endoribonuclease activity"/>
    <property type="evidence" value="ECO:0007669"/>
    <property type="project" value="UniProtKB-EC"/>
</dbReference>
<sequence>MLQSLLPCRQFPASLSICRAQTRCLWRRFCVFSGRRGSEGGEGGGRRQPRLAVFPPGGRHLQNQNNMAEELRHVKKRKKGQTFSNNIANFYLQVIGAGSRDTCPALFVFSDSKRYLFNCGEGTQRIMMEHKVKVSRMEDIFLTRMSWNNVGGLGGMTLTLQSIGVPEVRVYGPPNAEDFYQALKDFTYFPKIKVRVKPYHLSPMSDDVMTVWQVPIRAPDTSSPGAGLSPRVGSRSPDHDLSPKAGSSPSQSPVVRRSSCDVSDIDSESDDSSRSTSPRNSPKSKRRKTSQRDESLVISYICKLKPKKGRFLTEKALMDGIKPGVWVGELKKGNQATLPDGRVIDPTPYVEPDTPGPVFIVVECPGEDFIEPVTTNSQIAKYQEDGEEELPAIVVHFTPAGVAKDTRYQDWITRFGPDTEHLFLNEDTQTTSHEGTASLQACLNIIQPTVFPLLADNTIKPGSLPPLPHKHVRGECLLTYWLFHRDQPLQWDRSSIPLLDNEEAVKGAFALPGFEDSLKEMKETIATAFSSDTAVSPSYPEVVFFGTGSSIPSKRRNVTGILVHLSETESLLLDGGEGTFGQMYRHYGDDVDRVLANIKCVFISHIHADHHLGLMKIFQERRRALKTLGEPQQPMYLIAPLPFMSWINHYRLNCENIGMDNKDFILLLSKDLSVFSNEEQNQEFNSLKENLGFKQLQVVPVLHVSRSYGLVVTHNDGWKLVYSGDSMPCDALIMAGKDATLLIHEATFDDELHQEAKRKRHSTITQAVDVGIEMNAGFNLLTHFSQRYPKIPLMDNGGEKVGIAFDHMKVRLGDLKLLPHLSTPLQALFQEELQEMRVKQKRHKRNRLGGLID</sequence>
<keyword evidence="11" id="KW-0479">Metal-binding</keyword>
<keyword evidence="15" id="KW-0809">Transit peptide</keyword>
<dbReference type="GO" id="GO:0005634">
    <property type="term" value="C:nucleus"/>
    <property type="evidence" value="ECO:0007669"/>
    <property type="project" value="UniProtKB-SubCell"/>
</dbReference>
<dbReference type="Pfam" id="PF23023">
    <property type="entry name" value="Anti-Pycsar_Apyc1"/>
    <property type="match status" value="1"/>
</dbReference>
<evidence type="ECO:0000256" key="1">
    <source>
        <dbReference type="ARBA" id="ARBA00000402"/>
    </source>
</evidence>
<dbReference type="InterPro" id="IPR036866">
    <property type="entry name" value="RibonucZ/Hydroxyglut_hydro"/>
</dbReference>
<evidence type="ECO:0000256" key="22">
    <source>
        <dbReference type="ARBA" id="ARBA00046098"/>
    </source>
</evidence>
<keyword evidence="26" id="KW-1185">Reference proteome</keyword>
<proteinExistence type="inferred from homology"/>
<keyword evidence="14" id="KW-0862">Zinc</keyword>
<keyword evidence="9" id="KW-0819">tRNA processing</keyword>
<evidence type="ECO:0000256" key="9">
    <source>
        <dbReference type="ARBA" id="ARBA00022694"/>
    </source>
</evidence>
<dbReference type="InterPro" id="IPR027794">
    <property type="entry name" value="tRNase_Z_dom"/>
</dbReference>
<comment type="catalytic activity">
    <reaction evidence="1">
        <text>Endonucleolytic cleavage of RNA, removing extra 3' nucleotides from tRNA precursor, generating 3' termini of tRNAs. A 3'-hydroxy group is left at the tRNA terminus and a 5'-phosphoryl group is left at the trailer molecule.</text>
        <dbReference type="EC" id="3.1.26.11"/>
    </reaction>
</comment>
<comment type="subcellular location">
    <subcellularLocation>
        <location evidence="4">Mitochondrion matrix</location>
    </subcellularLocation>
    <subcellularLocation>
        <location evidence="3">Nucleus</location>
    </subcellularLocation>
</comment>
<dbReference type="CDD" id="cd07718">
    <property type="entry name" value="RNaseZ_ELAC1_ELAC2-C-term-like_MBL-fold"/>
    <property type="match status" value="1"/>
</dbReference>
<protein>
    <recommendedName>
        <fullName evidence="7">Zinc phosphodiesterase ELAC protein 2</fullName>
        <ecNumber evidence="6">3.1.26.11</ecNumber>
    </recommendedName>
    <alternativeName>
        <fullName evidence="21">ElaC homolog protein 2</fullName>
    </alternativeName>
    <alternativeName>
        <fullName evidence="19">Ribonuclease Z 2</fullName>
    </alternativeName>
    <alternativeName>
        <fullName evidence="20">tRNA 3 endonuclease 2</fullName>
    </alternativeName>
    <alternativeName>
        <fullName evidence="18">tRNase Z 2</fullName>
    </alternativeName>
</protein>
<dbReference type="RefSeq" id="XP_019639677.1">
    <property type="nucleotide sequence ID" value="XM_019784118.1"/>
</dbReference>
<evidence type="ECO:0000256" key="4">
    <source>
        <dbReference type="ARBA" id="ARBA00004305"/>
    </source>
</evidence>
<comment type="function">
    <text evidence="22">Zinc phosphodiesterase, which displays mitochondrial tRNA 3'-processing endonuclease activity. Involved in tRNA maturation, by removing a 3'-trailer from precursor tRNA. Associates with mitochondrial DNA complexes at the nucleoids to initiate RNA processing and ribosome assembly.</text>
</comment>
<evidence type="ECO:0000256" key="7">
    <source>
        <dbReference type="ARBA" id="ARBA00013357"/>
    </source>
</evidence>
<comment type="similarity">
    <text evidence="5">Belongs to the RNase Z family.</text>
</comment>
<dbReference type="KEGG" id="bbel:109481535"/>
<evidence type="ECO:0000256" key="2">
    <source>
        <dbReference type="ARBA" id="ARBA00001947"/>
    </source>
</evidence>
<evidence type="ECO:0000259" key="25">
    <source>
        <dbReference type="Pfam" id="PF13691"/>
    </source>
</evidence>
<organism evidence="26 27">
    <name type="scientific">Branchiostoma belcheri</name>
    <name type="common">Amphioxus</name>
    <dbReference type="NCBI Taxonomy" id="7741"/>
    <lineage>
        <taxon>Eukaryota</taxon>
        <taxon>Metazoa</taxon>
        <taxon>Chordata</taxon>
        <taxon>Cephalochordata</taxon>
        <taxon>Leptocardii</taxon>
        <taxon>Amphioxiformes</taxon>
        <taxon>Branchiostomatidae</taxon>
        <taxon>Branchiostoma</taxon>
    </lineage>
</organism>
<keyword evidence="17" id="KW-0539">Nucleus</keyword>
<name>A0A6P5A8N3_BRABE</name>
<dbReference type="Gene3D" id="3.60.15.10">
    <property type="entry name" value="Ribonuclease Z/Hydroxyacylglutathione hydrolase-like"/>
    <property type="match status" value="2"/>
</dbReference>
<evidence type="ECO:0000256" key="19">
    <source>
        <dbReference type="ARBA" id="ARBA00030729"/>
    </source>
</evidence>
<feature type="compositionally biased region" description="Low complexity" evidence="24">
    <location>
        <begin position="247"/>
        <end position="262"/>
    </location>
</feature>
<dbReference type="GO" id="GO:1990180">
    <property type="term" value="P:mitochondrial tRNA 3'-end processing"/>
    <property type="evidence" value="ECO:0007669"/>
    <property type="project" value="TreeGrafter"/>
</dbReference>
<dbReference type="GeneID" id="109481535"/>
<keyword evidence="8" id="KW-0597">Phosphoprotein</keyword>
<keyword evidence="10" id="KW-0540">Nuclease</keyword>
<dbReference type="EC" id="3.1.26.11" evidence="6"/>
<evidence type="ECO:0000256" key="3">
    <source>
        <dbReference type="ARBA" id="ARBA00004123"/>
    </source>
</evidence>
<evidence type="ECO:0000256" key="20">
    <source>
        <dbReference type="ARBA" id="ARBA00032104"/>
    </source>
</evidence>
<evidence type="ECO:0000256" key="23">
    <source>
        <dbReference type="ARBA" id="ARBA00047136"/>
    </source>
</evidence>
<feature type="region of interest" description="Disordered" evidence="24">
    <location>
        <begin position="219"/>
        <end position="291"/>
    </location>
</feature>
<comment type="cofactor">
    <cofactor evidence="2">
        <name>Zn(2+)</name>
        <dbReference type="ChEBI" id="CHEBI:29105"/>
    </cofactor>
</comment>
<evidence type="ECO:0000256" key="21">
    <source>
        <dbReference type="ARBA" id="ARBA00032616"/>
    </source>
</evidence>
<dbReference type="Proteomes" id="UP000515135">
    <property type="component" value="Unplaced"/>
</dbReference>
<keyword evidence="16" id="KW-0496">Mitochondrion</keyword>
<evidence type="ECO:0000256" key="12">
    <source>
        <dbReference type="ARBA" id="ARBA00022759"/>
    </source>
</evidence>
<evidence type="ECO:0000256" key="13">
    <source>
        <dbReference type="ARBA" id="ARBA00022801"/>
    </source>
</evidence>